<gene>
    <name evidence="1" type="ORF">GLP40_06750</name>
</gene>
<name>A0A6I3KUD7_9NOCA</name>
<keyword evidence="2" id="KW-1185">Reference proteome</keyword>
<proteinExistence type="predicted"/>
<dbReference type="AlphaFoldDB" id="A0A6I3KUD7"/>
<sequence length="124" mass="13291">MRIRTGLEERSALRVTVDFTDAAHRSLGVGWSVDAAVRKRFESARIFLVALGSRPCRTYLGLVDWQDRTSIQLPEALPAGAYAIDIDAYGSASWGDGRLDARGRSAAFTVESTVVGESAGGGDD</sequence>
<dbReference type="EMBL" id="WMBB01000003">
    <property type="protein sequence ID" value="MTE12478.1"/>
    <property type="molecule type" value="Genomic_DNA"/>
</dbReference>
<reference evidence="1 2" key="1">
    <citation type="submission" date="2019-11" db="EMBL/GenBank/DDBJ databases">
        <title>Nocardia sp. nov. CT2-14 isolated from soil.</title>
        <authorList>
            <person name="Kanchanasin P."/>
            <person name="Tanasupawat S."/>
            <person name="Yuki M."/>
            <person name="Kudo T."/>
        </authorList>
    </citation>
    <scope>NUCLEOTIDE SEQUENCE [LARGE SCALE GENOMIC DNA]</scope>
    <source>
        <strain evidence="1 2">CT2-14</strain>
    </source>
</reference>
<comment type="caution">
    <text evidence="1">The sequence shown here is derived from an EMBL/GenBank/DDBJ whole genome shotgun (WGS) entry which is preliminary data.</text>
</comment>
<dbReference type="Proteomes" id="UP000432464">
    <property type="component" value="Unassembled WGS sequence"/>
</dbReference>
<accession>A0A6I3KUD7</accession>
<protein>
    <recommendedName>
        <fullName evidence="3">DUF4832 domain-containing protein</fullName>
    </recommendedName>
</protein>
<evidence type="ECO:0000313" key="2">
    <source>
        <dbReference type="Proteomes" id="UP000432464"/>
    </source>
</evidence>
<dbReference type="RefSeq" id="WP_154786996.1">
    <property type="nucleotide sequence ID" value="NZ_WMBB01000003.1"/>
</dbReference>
<organism evidence="1 2">
    <name type="scientific">Nocardia aurantiaca</name>
    <dbReference type="NCBI Taxonomy" id="2675850"/>
    <lineage>
        <taxon>Bacteria</taxon>
        <taxon>Bacillati</taxon>
        <taxon>Actinomycetota</taxon>
        <taxon>Actinomycetes</taxon>
        <taxon>Mycobacteriales</taxon>
        <taxon>Nocardiaceae</taxon>
        <taxon>Nocardia</taxon>
    </lineage>
</organism>
<evidence type="ECO:0008006" key="3">
    <source>
        <dbReference type="Google" id="ProtNLM"/>
    </source>
</evidence>
<evidence type="ECO:0000313" key="1">
    <source>
        <dbReference type="EMBL" id="MTE12478.1"/>
    </source>
</evidence>